<evidence type="ECO:0000256" key="15">
    <source>
        <dbReference type="RuleBase" id="RU003357"/>
    </source>
</evidence>
<dbReference type="InterPro" id="IPR012910">
    <property type="entry name" value="Plug_dom"/>
</dbReference>
<comment type="subcellular location">
    <subcellularLocation>
        <location evidence="1 14">Cell outer membrane</location>
        <topology evidence="1 14">Multi-pass membrane protein</topology>
    </subcellularLocation>
</comment>
<dbReference type="OrthoDB" id="9760333at2"/>
<dbReference type="SUPFAM" id="SSF56935">
    <property type="entry name" value="Porins"/>
    <property type="match status" value="1"/>
</dbReference>
<keyword evidence="20" id="KW-1185">Reference proteome</keyword>
<evidence type="ECO:0000313" key="19">
    <source>
        <dbReference type="EMBL" id="PSJ36640.1"/>
    </source>
</evidence>
<dbReference type="InterPro" id="IPR036942">
    <property type="entry name" value="Beta-barrel_TonB_sf"/>
</dbReference>
<feature type="domain" description="TonB-dependent receptor-like beta-barrel" evidence="17">
    <location>
        <begin position="246"/>
        <end position="686"/>
    </location>
</feature>
<evidence type="ECO:0000256" key="2">
    <source>
        <dbReference type="ARBA" id="ARBA00009810"/>
    </source>
</evidence>
<dbReference type="InterPro" id="IPR010105">
    <property type="entry name" value="TonB_sidphr_rcpt"/>
</dbReference>
<feature type="signal peptide" evidence="16">
    <location>
        <begin position="1"/>
        <end position="21"/>
    </location>
</feature>
<dbReference type="Gene3D" id="2.40.170.20">
    <property type="entry name" value="TonB-dependent receptor, beta-barrel domain"/>
    <property type="match status" value="1"/>
</dbReference>
<keyword evidence="9" id="KW-0406">Ion transport</keyword>
<dbReference type="InterPro" id="IPR000531">
    <property type="entry name" value="Beta-barrel_TonB"/>
</dbReference>
<evidence type="ECO:0000256" key="6">
    <source>
        <dbReference type="ARBA" id="ARBA00022692"/>
    </source>
</evidence>
<keyword evidence="11 14" id="KW-0472">Membrane</keyword>
<keyword evidence="7 16" id="KW-0732">Signal</keyword>
<evidence type="ECO:0000259" key="18">
    <source>
        <dbReference type="Pfam" id="PF07715"/>
    </source>
</evidence>
<evidence type="ECO:0000256" key="13">
    <source>
        <dbReference type="ARBA" id="ARBA00023237"/>
    </source>
</evidence>
<feature type="chain" id="PRO_5015194167" evidence="16">
    <location>
        <begin position="22"/>
        <end position="717"/>
    </location>
</feature>
<evidence type="ECO:0000256" key="12">
    <source>
        <dbReference type="ARBA" id="ARBA00023170"/>
    </source>
</evidence>
<evidence type="ECO:0000256" key="1">
    <source>
        <dbReference type="ARBA" id="ARBA00004571"/>
    </source>
</evidence>
<evidence type="ECO:0000256" key="5">
    <source>
        <dbReference type="ARBA" id="ARBA00022496"/>
    </source>
</evidence>
<reference evidence="19 20" key="1">
    <citation type="submission" date="2018-03" db="EMBL/GenBank/DDBJ databases">
        <title>The draft genome of Sphingosinicella sp. GL-C-18.</title>
        <authorList>
            <person name="Liu L."/>
            <person name="Li L."/>
            <person name="Liang L."/>
            <person name="Zhang X."/>
            <person name="Wang T."/>
        </authorList>
    </citation>
    <scope>NUCLEOTIDE SEQUENCE [LARGE SCALE GENOMIC DNA]</scope>
    <source>
        <strain evidence="19 20">GL-C-18</strain>
    </source>
</reference>
<evidence type="ECO:0000256" key="16">
    <source>
        <dbReference type="SAM" id="SignalP"/>
    </source>
</evidence>
<dbReference type="GO" id="GO:0015344">
    <property type="term" value="F:siderophore uptake transmembrane transporter activity"/>
    <property type="evidence" value="ECO:0007669"/>
    <property type="project" value="TreeGrafter"/>
</dbReference>
<evidence type="ECO:0000256" key="11">
    <source>
        <dbReference type="ARBA" id="ARBA00023136"/>
    </source>
</evidence>
<dbReference type="InterPro" id="IPR037066">
    <property type="entry name" value="Plug_dom_sf"/>
</dbReference>
<dbReference type="EMBL" id="PXYI01000012">
    <property type="protein sequence ID" value="PSJ36640.1"/>
    <property type="molecule type" value="Genomic_DNA"/>
</dbReference>
<dbReference type="RefSeq" id="WP_106515772.1">
    <property type="nucleotide sequence ID" value="NZ_PXYI01000012.1"/>
</dbReference>
<dbReference type="GO" id="GO:0015891">
    <property type="term" value="P:siderophore transport"/>
    <property type="evidence" value="ECO:0007669"/>
    <property type="project" value="InterPro"/>
</dbReference>
<dbReference type="Pfam" id="PF07715">
    <property type="entry name" value="Plug"/>
    <property type="match status" value="1"/>
</dbReference>
<organism evidence="19 20">
    <name type="scientific">Allosphingosinicella deserti</name>
    <dbReference type="NCBI Taxonomy" id="2116704"/>
    <lineage>
        <taxon>Bacteria</taxon>
        <taxon>Pseudomonadati</taxon>
        <taxon>Pseudomonadota</taxon>
        <taxon>Alphaproteobacteria</taxon>
        <taxon>Sphingomonadales</taxon>
        <taxon>Sphingomonadaceae</taxon>
        <taxon>Allosphingosinicella</taxon>
    </lineage>
</organism>
<keyword evidence="4 14" id="KW-1134">Transmembrane beta strand</keyword>
<keyword evidence="12 19" id="KW-0675">Receptor</keyword>
<accession>A0A2P7QF94</accession>
<dbReference type="Gene3D" id="2.170.130.10">
    <property type="entry name" value="TonB-dependent receptor, plug domain"/>
    <property type="match status" value="1"/>
</dbReference>
<keyword evidence="3 14" id="KW-0813">Transport</keyword>
<dbReference type="PANTHER" id="PTHR32552:SF68">
    <property type="entry name" value="FERRICHROME OUTER MEMBRANE TRANSPORTER_PHAGE RECEPTOR"/>
    <property type="match status" value="1"/>
</dbReference>
<dbReference type="PROSITE" id="PS52016">
    <property type="entry name" value="TONB_DEPENDENT_REC_3"/>
    <property type="match status" value="1"/>
</dbReference>
<dbReference type="NCBIfam" id="TIGR01783">
    <property type="entry name" value="TonB-siderophor"/>
    <property type="match status" value="1"/>
</dbReference>
<evidence type="ECO:0000256" key="14">
    <source>
        <dbReference type="PROSITE-ProRule" id="PRU01360"/>
    </source>
</evidence>
<comment type="caution">
    <text evidence="19">The sequence shown here is derived from an EMBL/GenBank/DDBJ whole genome shotgun (WGS) entry which is preliminary data.</text>
</comment>
<comment type="similarity">
    <text evidence="2 14 15">Belongs to the TonB-dependent receptor family.</text>
</comment>
<dbReference type="Pfam" id="PF00593">
    <property type="entry name" value="TonB_dep_Rec_b-barrel"/>
    <property type="match status" value="1"/>
</dbReference>
<keyword evidence="10 15" id="KW-0798">TonB box</keyword>
<proteinExistence type="inferred from homology"/>
<dbReference type="GO" id="GO:0038023">
    <property type="term" value="F:signaling receptor activity"/>
    <property type="evidence" value="ECO:0007669"/>
    <property type="project" value="InterPro"/>
</dbReference>
<keyword evidence="13 14" id="KW-0998">Cell outer membrane</keyword>
<evidence type="ECO:0000256" key="8">
    <source>
        <dbReference type="ARBA" id="ARBA00023004"/>
    </source>
</evidence>
<dbReference type="GO" id="GO:0009279">
    <property type="term" value="C:cell outer membrane"/>
    <property type="evidence" value="ECO:0007669"/>
    <property type="project" value="UniProtKB-SubCell"/>
</dbReference>
<protein>
    <submittedName>
        <fullName evidence="19">TonB-dependent siderophore receptor</fullName>
    </submittedName>
</protein>
<dbReference type="CDD" id="cd01347">
    <property type="entry name" value="ligand_gated_channel"/>
    <property type="match status" value="1"/>
</dbReference>
<dbReference type="PANTHER" id="PTHR32552">
    <property type="entry name" value="FERRICHROME IRON RECEPTOR-RELATED"/>
    <property type="match status" value="1"/>
</dbReference>
<name>A0A2P7QF94_9SPHN</name>
<keyword evidence="5" id="KW-0410">Iron transport</keyword>
<feature type="domain" description="TonB-dependent receptor plug" evidence="18">
    <location>
        <begin position="74"/>
        <end position="172"/>
    </location>
</feature>
<keyword evidence="8" id="KW-0408">Iron</keyword>
<gene>
    <name evidence="19" type="ORF">C7I55_24930</name>
</gene>
<evidence type="ECO:0000256" key="7">
    <source>
        <dbReference type="ARBA" id="ARBA00022729"/>
    </source>
</evidence>
<dbReference type="Proteomes" id="UP000241167">
    <property type="component" value="Unassembled WGS sequence"/>
</dbReference>
<sequence>MRLCHCLLLSCASLPFAPAFAAAADDGAVAVVEIAGASGETDGSVGDDGAPDEIVVTGEREARRALSKTDTPALETPQPVTVITDDVFEAQGAVSVSDVLNYVAGATANPYGPDSRVDGVKVRGLDALQFRDGMRDVFSYYASIRADPYTFSQVELVRGPASALFGAGALGGLFNLSSKLPQFEAGGEIGVRYGSFDRKEVLADLTGGLTDQLAGRIVARLRDSGTQTDHVSDDRVLIAPSLTFAPGSDTSLTLLGLYQEDDGGSTAQFLPLVGTVLPNPNGTLDRDLFIGKPGWDRYDGRLLQGTAMLDHRFSDRLRLSLKARYIDSDLDYFTHYPDSYSNPTNPYLDPEQRIIGLYADASRARMEIFSTDNNLRFSFDTGAAIEHDLLAGVDYSWNHVRKVAGFGFETIDIYDPDYASLSDFGGGLPEPSAPSEDIRQEQIGFYLQDQIRIADRVSVTLGVRRDDASARDALGGSSYDESATTFRAGVIGEIVSGVSPFASYTESFEPIAGAASDGSPFVPKRGRQVEAGIKVQPAAGALVTVTAYHIKETNTPIDDPSTPDPFDQTQAGSLTSKGCEIEGRATLPGDLQLIANLSHNDAKLKDTGRQLENVPKKNASLWALKRTTFANGMTLQLGGGVRYVGANRSYGAAFPDGIRTPSYTLVDAVAEIGWKQWSLGVNAVNLFDKRYQSACLARGDCFQGQARNLFGTLRYRF</sequence>
<dbReference type="InterPro" id="IPR039426">
    <property type="entry name" value="TonB-dep_rcpt-like"/>
</dbReference>
<evidence type="ECO:0000256" key="9">
    <source>
        <dbReference type="ARBA" id="ARBA00023065"/>
    </source>
</evidence>
<evidence type="ECO:0000256" key="3">
    <source>
        <dbReference type="ARBA" id="ARBA00022448"/>
    </source>
</evidence>
<dbReference type="AlphaFoldDB" id="A0A2P7QF94"/>
<evidence type="ECO:0000313" key="20">
    <source>
        <dbReference type="Proteomes" id="UP000241167"/>
    </source>
</evidence>
<evidence type="ECO:0000256" key="10">
    <source>
        <dbReference type="ARBA" id="ARBA00023077"/>
    </source>
</evidence>
<keyword evidence="6 14" id="KW-0812">Transmembrane</keyword>
<evidence type="ECO:0000259" key="17">
    <source>
        <dbReference type="Pfam" id="PF00593"/>
    </source>
</evidence>
<evidence type="ECO:0000256" key="4">
    <source>
        <dbReference type="ARBA" id="ARBA00022452"/>
    </source>
</evidence>